<dbReference type="AlphaFoldDB" id="A0A841L7C2"/>
<dbReference type="Proteomes" id="UP000538147">
    <property type="component" value="Unassembled WGS sequence"/>
</dbReference>
<comment type="caution">
    <text evidence="2">The sequence shown here is derived from an EMBL/GenBank/DDBJ whole genome shotgun (WGS) entry which is preliminary data.</text>
</comment>
<keyword evidence="3" id="KW-1185">Reference proteome</keyword>
<proteinExistence type="predicted"/>
<dbReference type="Pfam" id="PF20598">
    <property type="entry name" value="DUF6795"/>
    <property type="match status" value="1"/>
</dbReference>
<dbReference type="InterPro" id="IPR046474">
    <property type="entry name" value="DUF6795"/>
</dbReference>
<evidence type="ECO:0000313" key="2">
    <source>
        <dbReference type="EMBL" id="MBB6227481.1"/>
    </source>
</evidence>
<dbReference type="EMBL" id="JACIIV010000010">
    <property type="protein sequence ID" value="MBB6227481.1"/>
    <property type="molecule type" value="Genomic_DNA"/>
</dbReference>
<protein>
    <recommendedName>
        <fullName evidence="1">DUF6795 domain-containing protein</fullName>
    </recommendedName>
</protein>
<gene>
    <name evidence="2" type="ORF">FHS79_001647</name>
</gene>
<evidence type="ECO:0000313" key="3">
    <source>
        <dbReference type="Proteomes" id="UP000538147"/>
    </source>
</evidence>
<name>A0A841L7C2_9SPHN</name>
<reference evidence="2 3" key="1">
    <citation type="submission" date="2020-08" db="EMBL/GenBank/DDBJ databases">
        <title>Genomic Encyclopedia of Type Strains, Phase IV (KMG-IV): sequencing the most valuable type-strain genomes for metagenomic binning, comparative biology and taxonomic classification.</title>
        <authorList>
            <person name="Goeker M."/>
        </authorList>
    </citation>
    <scope>NUCLEOTIDE SEQUENCE [LARGE SCALE GENOMIC DNA]</scope>
    <source>
        <strain evidence="2 3">DSM 102189</strain>
    </source>
</reference>
<organism evidence="2 3">
    <name type="scientific">Polymorphobacter multimanifer</name>
    <dbReference type="NCBI Taxonomy" id="1070431"/>
    <lineage>
        <taxon>Bacteria</taxon>
        <taxon>Pseudomonadati</taxon>
        <taxon>Pseudomonadota</taxon>
        <taxon>Alphaproteobacteria</taxon>
        <taxon>Sphingomonadales</taxon>
        <taxon>Sphingosinicellaceae</taxon>
        <taxon>Polymorphobacter</taxon>
    </lineage>
</organism>
<dbReference type="RefSeq" id="WP_184198138.1">
    <property type="nucleotide sequence ID" value="NZ_BMOX01000003.1"/>
</dbReference>
<evidence type="ECO:0000259" key="1">
    <source>
        <dbReference type="Pfam" id="PF20598"/>
    </source>
</evidence>
<accession>A0A841L7C2</accession>
<sequence length="159" mass="16862">MAFAALTLTTACGAGEAAVDQAVLFSALDGKLVREGKPVAGATIIREWDFAEDRVHGIDRATTDMQGRFQFPPVLHSYQKARFLPQQAVVTQLIKVQLGDAEWRVWAASKHDLKAGTEAVAGPADGTDPGVPLDIVVDLDSPMALRGQVAGHTIFGTAP</sequence>
<feature type="domain" description="DUF6795" evidence="1">
    <location>
        <begin position="29"/>
        <end position="119"/>
    </location>
</feature>